<name>A0AA36CX17_9BILA</name>
<evidence type="ECO:0000313" key="4">
    <source>
        <dbReference type="Proteomes" id="UP001177023"/>
    </source>
</evidence>
<proteinExistence type="predicted"/>
<dbReference type="AlphaFoldDB" id="A0AA36CX17"/>
<evidence type="ECO:0008006" key="5">
    <source>
        <dbReference type="Google" id="ProtNLM"/>
    </source>
</evidence>
<feature type="signal peptide" evidence="2">
    <location>
        <begin position="1"/>
        <end position="23"/>
    </location>
</feature>
<evidence type="ECO:0000256" key="2">
    <source>
        <dbReference type="SAM" id="SignalP"/>
    </source>
</evidence>
<feature type="region of interest" description="Disordered" evidence="1">
    <location>
        <begin position="23"/>
        <end position="88"/>
    </location>
</feature>
<dbReference type="EMBL" id="CATQJA010002647">
    <property type="protein sequence ID" value="CAJ0576950.1"/>
    <property type="molecule type" value="Genomic_DNA"/>
</dbReference>
<keyword evidence="4" id="KW-1185">Reference proteome</keyword>
<dbReference type="Proteomes" id="UP001177023">
    <property type="component" value="Unassembled WGS sequence"/>
</dbReference>
<reference evidence="3" key="1">
    <citation type="submission" date="2023-06" db="EMBL/GenBank/DDBJ databases">
        <authorList>
            <person name="Delattre M."/>
        </authorList>
    </citation>
    <scope>NUCLEOTIDE SEQUENCE</scope>
    <source>
        <strain evidence="3">AF72</strain>
    </source>
</reference>
<comment type="caution">
    <text evidence="3">The sequence shown here is derived from an EMBL/GenBank/DDBJ whole genome shotgun (WGS) entry which is preliminary data.</text>
</comment>
<feature type="chain" id="PRO_5041226179" description="Secreted protein" evidence="2">
    <location>
        <begin position="24"/>
        <end position="88"/>
    </location>
</feature>
<evidence type="ECO:0000313" key="3">
    <source>
        <dbReference type="EMBL" id="CAJ0576950.1"/>
    </source>
</evidence>
<feature type="compositionally biased region" description="Low complexity" evidence="1">
    <location>
        <begin position="77"/>
        <end position="88"/>
    </location>
</feature>
<gene>
    <name evidence="3" type="ORF">MSPICULIGERA_LOCUS15231</name>
</gene>
<sequence length="88" mass="9745">MKPMTKLILLFLIISTLSDFAMSNSDGTPVIQKSDADPNISKPEEKPEGWNVVSQPPPRPCWRNTDKPIPPEDLENGEAANNNENKSV</sequence>
<keyword evidence="2" id="KW-0732">Signal</keyword>
<feature type="non-terminal residue" evidence="3">
    <location>
        <position position="88"/>
    </location>
</feature>
<accession>A0AA36CX17</accession>
<evidence type="ECO:0000256" key="1">
    <source>
        <dbReference type="SAM" id="MobiDB-lite"/>
    </source>
</evidence>
<organism evidence="3 4">
    <name type="scientific">Mesorhabditis spiculigera</name>
    <dbReference type="NCBI Taxonomy" id="96644"/>
    <lineage>
        <taxon>Eukaryota</taxon>
        <taxon>Metazoa</taxon>
        <taxon>Ecdysozoa</taxon>
        <taxon>Nematoda</taxon>
        <taxon>Chromadorea</taxon>
        <taxon>Rhabditida</taxon>
        <taxon>Rhabditina</taxon>
        <taxon>Rhabditomorpha</taxon>
        <taxon>Rhabditoidea</taxon>
        <taxon>Rhabditidae</taxon>
        <taxon>Mesorhabditinae</taxon>
        <taxon>Mesorhabditis</taxon>
    </lineage>
</organism>
<protein>
    <recommendedName>
        <fullName evidence="5">Secreted protein</fullName>
    </recommendedName>
</protein>